<keyword evidence="3" id="KW-0813">Transport</keyword>
<dbReference type="GO" id="GO:0031966">
    <property type="term" value="C:mitochondrial membrane"/>
    <property type="evidence" value="ECO:0007669"/>
    <property type="project" value="UniProtKB-SubCell"/>
</dbReference>
<evidence type="ECO:0000256" key="10">
    <source>
        <dbReference type="SAM" id="Phobius"/>
    </source>
</evidence>
<dbReference type="Pfam" id="PF04718">
    <property type="entry name" value="ATP-synt_G"/>
    <property type="match status" value="1"/>
</dbReference>
<evidence type="ECO:0000313" key="13">
    <source>
        <dbReference type="WBParaSite" id="PSAMB.scaffold4902size13195.g25422.t1"/>
    </source>
</evidence>
<dbReference type="WBParaSite" id="PSAMB.scaffold4902size13195.g25422.t1">
    <property type="protein sequence ID" value="PSAMB.scaffold4902size13195.g25422.t1"/>
    <property type="gene ID" value="PSAMB.scaffold4902size13195.g25422"/>
</dbReference>
<evidence type="ECO:0000313" key="12">
    <source>
        <dbReference type="WBParaSite" id="PSAMB.scaffold4823size13444.g25261.t1"/>
    </source>
</evidence>
<dbReference type="PANTHER" id="PTHR12386">
    <property type="entry name" value="ATP SYNTHASE SUBUNIT"/>
    <property type="match status" value="1"/>
</dbReference>
<dbReference type="WBParaSite" id="PSAMB.scaffold4823size13444.g25261.t1">
    <property type="protein sequence ID" value="PSAMB.scaffold4823size13444.g25261.t1"/>
    <property type="gene ID" value="PSAMB.scaffold4823size13444.g25261"/>
</dbReference>
<evidence type="ECO:0000256" key="2">
    <source>
        <dbReference type="ARBA" id="ARBA00005699"/>
    </source>
</evidence>
<keyword evidence="10" id="KW-1133">Transmembrane helix</keyword>
<keyword evidence="10" id="KW-0812">Transmembrane</keyword>
<accession>A0A914WPY8</accession>
<dbReference type="Proteomes" id="UP000887566">
    <property type="component" value="Unplaced"/>
</dbReference>
<proteinExistence type="inferred from homology"/>
<evidence type="ECO:0000256" key="6">
    <source>
        <dbReference type="ARBA" id="ARBA00023065"/>
    </source>
</evidence>
<dbReference type="InterPro" id="IPR006808">
    <property type="entry name" value="ATP_synth_F0_gsu_mt"/>
</dbReference>
<evidence type="ECO:0000256" key="7">
    <source>
        <dbReference type="ARBA" id="ARBA00023128"/>
    </source>
</evidence>
<keyword evidence="11" id="KW-1185">Reference proteome</keyword>
<sequence length="122" mass="14247">MALNAAKPSRAQKLAHVGRIFWNYYEPQNKLAKLAKYVKAEMMPPSPAELPEIQRRLGNIVKGFETAKWKQMPVKEAWLNTLVVMEVCFWFWFGEMIGRRHFIGYVVPADYCLEDDKPSKKK</sequence>
<evidence type="ECO:0000256" key="8">
    <source>
        <dbReference type="ARBA" id="ARBA00023136"/>
    </source>
</evidence>
<reference evidence="12 13" key="1">
    <citation type="submission" date="2022-11" db="UniProtKB">
        <authorList>
            <consortium name="WormBaseParasite"/>
        </authorList>
    </citation>
    <scope>IDENTIFICATION</scope>
</reference>
<dbReference type="GO" id="GO:0015986">
    <property type="term" value="P:proton motive force-driven ATP synthesis"/>
    <property type="evidence" value="ECO:0007669"/>
    <property type="project" value="InterPro"/>
</dbReference>
<keyword evidence="8 10" id="KW-0472">Membrane</keyword>
<evidence type="ECO:0000256" key="3">
    <source>
        <dbReference type="ARBA" id="ARBA00022448"/>
    </source>
</evidence>
<comment type="similarity">
    <text evidence="2">Belongs to the ATPase g subunit family.</text>
</comment>
<feature type="transmembrane region" description="Helical" evidence="10">
    <location>
        <begin position="77"/>
        <end position="93"/>
    </location>
</feature>
<protein>
    <submittedName>
        <fullName evidence="12 13">ATP synthase subunit</fullName>
    </submittedName>
</protein>
<evidence type="ECO:0000256" key="4">
    <source>
        <dbReference type="ARBA" id="ARBA00022547"/>
    </source>
</evidence>
<keyword evidence="6" id="KW-0406">Ion transport</keyword>
<evidence type="ECO:0000313" key="11">
    <source>
        <dbReference type="Proteomes" id="UP000887566"/>
    </source>
</evidence>
<keyword evidence="9" id="KW-0066">ATP synthesis</keyword>
<keyword evidence="5" id="KW-0375">Hydrogen ion transport</keyword>
<evidence type="ECO:0000256" key="5">
    <source>
        <dbReference type="ARBA" id="ARBA00022781"/>
    </source>
</evidence>
<dbReference type="AlphaFoldDB" id="A0A914WPY8"/>
<keyword evidence="7" id="KW-0496">Mitochondrion</keyword>
<organism evidence="11 12">
    <name type="scientific">Plectus sambesii</name>
    <dbReference type="NCBI Taxonomy" id="2011161"/>
    <lineage>
        <taxon>Eukaryota</taxon>
        <taxon>Metazoa</taxon>
        <taxon>Ecdysozoa</taxon>
        <taxon>Nematoda</taxon>
        <taxon>Chromadorea</taxon>
        <taxon>Plectida</taxon>
        <taxon>Plectina</taxon>
        <taxon>Plectoidea</taxon>
        <taxon>Plectidae</taxon>
        <taxon>Plectus</taxon>
    </lineage>
</organism>
<comment type="subcellular location">
    <subcellularLocation>
        <location evidence="1">Mitochondrion membrane</location>
    </subcellularLocation>
</comment>
<dbReference type="GO" id="GO:0015078">
    <property type="term" value="F:proton transmembrane transporter activity"/>
    <property type="evidence" value="ECO:0007669"/>
    <property type="project" value="InterPro"/>
</dbReference>
<evidence type="ECO:0000256" key="9">
    <source>
        <dbReference type="ARBA" id="ARBA00023310"/>
    </source>
</evidence>
<keyword evidence="4" id="KW-0138">CF(0)</keyword>
<dbReference type="GO" id="GO:0045259">
    <property type="term" value="C:proton-transporting ATP synthase complex"/>
    <property type="evidence" value="ECO:0007669"/>
    <property type="project" value="UniProtKB-KW"/>
</dbReference>
<name>A0A914WPY8_9BILA</name>
<evidence type="ECO:0000256" key="1">
    <source>
        <dbReference type="ARBA" id="ARBA00004325"/>
    </source>
</evidence>